<evidence type="ECO:0000256" key="1">
    <source>
        <dbReference type="SAM" id="Coils"/>
    </source>
</evidence>
<feature type="coiled-coil region" evidence="1">
    <location>
        <begin position="665"/>
        <end position="692"/>
    </location>
</feature>
<reference evidence="3 4" key="1">
    <citation type="submission" date="2018-07" db="EMBL/GenBank/DDBJ databases">
        <title>Whole genome sequence of Mycobacterium uberis.</title>
        <authorList>
            <person name="Benjak A."/>
        </authorList>
    </citation>
    <scope>NUCLEOTIDE SEQUENCE [LARGE SCALE GENOMIC DNA]</scope>
    <source>
        <strain evidence="3 4">Jura</strain>
    </source>
</reference>
<protein>
    <recommendedName>
        <fullName evidence="2">Endonuclease GajA/Old nuclease/RecF-like AAA domain-containing protein</fullName>
    </recommendedName>
</protein>
<dbReference type="OrthoDB" id="3177877at2"/>
<dbReference type="SUPFAM" id="SSF52540">
    <property type="entry name" value="P-loop containing nucleoside triphosphate hydrolases"/>
    <property type="match status" value="1"/>
</dbReference>
<dbReference type="RefSeq" id="WP_116540487.1">
    <property type="nucleotide sequence ID" value="NZ_QAYL01000016.1"/>
</dbReference>
<dbReference type="InterPro" id="IPR041685">
    <property type="entry name" value="AAA_GajA/Old/RecF-like"/>
</dbReference>
<dbReference type="InterPro" id="IPR027417">
    <property type="entry name" value="P-loop_NTPase"/>
</dbReference>
<proteinExistence type="predicted"/>
<name>A0A3E1HFN6_9MYCO</name>
<feature type="coiled-coil region" evidence="1">
    <location>
        <begin position="599"/>
        <end position="626"/>
    </location>
</feature>
<evidence type="ECO:0000313" key="4">
    <source>
        <dbReference type="Proteomes" id="UP000258522"/>
    </source>
</evidence>
<dbReference type="EMBL" id="QAYL01000016">
    <property type="protein sequence ID" value="RFD25272.1"/>
    <property type="molecule type" value="Genomic_DNA"/>
</dbReference>
<dbReference type="Pfam" id="PF13175">
    <property type="entry name" value="AAA_15"/>
    <property type="match status" value="1"/>
</dbReference>
<dbReference type="PANTHER" id="PTHR41259:SF1">
    <property type="entry name" value="DOUBLE-STRAND BREAK REPAIR RAD50 ATPASE, PUTATIVE-RELATED"/>
    <property type="match status" value="1"/>
</dbReference>
<feature type="domain" description="Endonuclease GajA/Old nuclease/RecF-like AAA" evidence="2">
    <location>
        <begin position="1"/>
        <end position="67"/>
    </location>
</feature>
<dbReference type="Proteomes" id="UP000258522">
    <property type="component" value="Unassembled WGS sequence"/>
</dbReference>
<dbReference type="PANTHER" id="PTHR41259">
    <property type="entry name" value="DOUBLE-STRAND BREAK REPAIR RAD50 ATPASE, PUTATIVE-RELATED"/>
    <property type="match status" value="1"/>
</dbReference>
<keyword evidence="1" id="KW-0175">Coiled coil</keyword>
<dbReference type="AlphaFoldDB" id="A0A3E1HFN6"/>
<gene>
    <name evidence="3" type="ORF">MUBE_10580</name>
</gene>
<sequence>MKLHRLALTNYRGTAHQEVEFPDRGVIVVCGTNEIGKSSMIEALDLLLESRDRSTKKEVKQVKPANADVGSEVCAEISSGPYRFVYRKRFNKKCETALTVLTPHREQLTGDEAHERVRAMLAETVDNDLWHAQRVLQAASIAAVDLSGCDALSRALDLAAGDNTEFSGTEPVLIERIEAEYRRYFTSTGRPTGEWAAAISRLSDAEAAVGECAAAVAEVDDRVHRHAILTERAAELSQRQLAAGPRLAVAQAAADKIAVLTSQAREAELVAAAAAATNVAVAAAHTARLRLLTEIDARAAILAAAQTEAQEAAALVSTTRADTEASDVAVKEATEVLAAAQRRVDIARRTIDQLADCQEVDRLSTRLTKIDAIKGERDHVCAELSAVTLTEQLLQRIEKAATAVDHTGDQLMLISAAVEFTAAVDIELTVDQQQVSLTAGQSWSTTVTDTTEVEVPNVLKARVMPSATALYARSKYAAAQQELSSALAVGNVVDLAAARCADQRRRELQSSRDQLSAALAGLCGDDQIDQLRVRLAQLRNDHHCEPDLCAEDTDSARAELKAAEIARAAADAEREVRRRAAAAASCRLAEISARERILLDKVETQRTELDQAIDQLAQQRASVSDEDLASAAKAGLRAAQTAEQRAAELAEELAAAVPDMVTAELAAATEAAESLRDQYDDVSSALREISIEISVFGTEGRKGKLDVAETEREHAISQHTQVGRRARAAQLLRSVIVRHRDATRLRYVEPYRTELQRLSRPVFGPTFEVDIDSDLRIRSRTLDGITVPFESLSGGAKEQLGILARLAGAALVAKDDSVPVVIDDALGFTDPDRLAKMGEVFDAVGAHGQVIVLTCSPDRYDGVTGAHRINLNVEKLRTSKT</sequence>
<organism evidence="3 4">
    <name type="scientific">Mycobacterium uberis</name>
    <dbReference type="NCBI Taxonomy" id="2162698"/>
    <lineage>
        <taxon>Bacteria</taxon>
        <taxon>Bacillati</taxon>
        <taxon>Actinomycetota</taxon>
        <taxon>Actinomycetes</taxon>
        <taxon>Mycobacteriales</taxon>
        <taxon>Mycobacteriaceae</taxon>
        <taxon>Mycobacterium</taxon>
    </lineage>
</organism>
<evidence type="ECO:0000259" key="2">
    <source>
        <dbReference type="Pfam" id="PF13175"/>
    </source>
</evidence>
<evidence type="ECO:0000313" key="3">
    <source>
        <dbReference type="EMBL" id="RFD25272.1"/>
    </source>
</evidence>
<accession>A0A3E1HFN6</accession>
<keyword evidence="4" id="KW-1185">Reference proteome</keyword>
<comment type="caution">
    <text evidence="3">The sequence shown here is derived from an EMBL/GenBank/DDBJ whole genome shotgun (WGS) entry which is preliminary data.</text>
</comment>
<dbReference type="Gene3D" id="3.40.50.300">
    <property type="entry name" value="P-loop containing nucleotide triphosphate hydrolases"/>
    <property type="match status" value="2"/>
</dbReference>